<dbReference type="PROSITE" id="PS50109">
    <property type="entry name" value="HIS_KIN"/>
    <property type="match status" value="1"/>
</dbReference>
<reference evidence="13 14" key="1">
    <citation type="submission" date="2018-06" db="EMBL/GenBank/DDBJ databases">
        <title>Whole genome sequencing of four bacterial strains from South Shetland trench revealing bio-synthetic gene clusters.</title>
        <authorList>
            <person name="Abdel-Mageed W.M."/>
            <person name="Lehri B."/>
            <person name="Jarmusch S.A."/>
            <person name="Miranda K."/>
            <person name="Goodfellow M."/>
            <person name="Jaspars M."/>
            <person name="Karlyshev A.V."/>
        </authorList>
    </citation>
    <scope>NUCLEOTIDE SEQUENCE [LARGE SCALE GENOMIC DNA]</scope>
    <source>
        <strain evidence="13 14">SST2</strain>
    </source>
</reference>
<dbReference type="Gene3D" id="3.30.565.10">
    <property type="entry name" value="Histidine kinase-like ATPase, C-terminal domain"/>
    <property type="match status" value="1"/>
</dbReference>
<dbReference type="SMART" id="SM00388">
    <property type="entry name" value="HisKA"/>
    <property type="match status" value="1"/>
</dbReference>
<comment type="catalytic activity">
    <reaction evidence="1">
        <text>ATP + protein L-histidine = ADP + protein N-phospho-L-histidine.</text>
        <dbReference type="EC" id="2.7.13.3"/>
    </reaction>
</comment>
<dbReference type="InterPro" id="IPR052162">
    <property type="entry name" value="Sensor_kinase/Photoreceptor"/>
</dbReference>
<dbReference type="SMART" id="SM00387">
    <property type="entry name" value="HATPase_c"/>
    <property type="match status" value="1"/>
</dbReference>
<protein>
    <recommendedName>
        <fullName evidence="2">histidine kinase</fullName>
        <ecNumber evidence="2">2.7.13.3</ecNumber>
    </recommendedName>
</protein>
<dbReference type="PROSITE" id="PS50113">
    <property type="entry name" value="PAC"/>
    <property type="match status" value="4"/>
</dbReference>
<dbReference type="InterPro" id="IPR013655">
    <property type="entry name" value="PAS_fold_3"/>
</dbReference>
<feature type="domain" description="Response regulatory" evidence="9">
    <location>
        <begin position="1462"/>
        <end position="1577"/>
    </location>
</feature>
<keyword evidence="3 6" id="KW-0597">Phosphoprotein</keyword>
<organism evidence="13 14">
    <name type="scientific">Stutzerimonas zhaodongensis</name>
    <dbReference type="NCBI Taxonomy" id="1176257"/>
    <lineage>
        <taxon>Bacteria</taxon>
        <taxon>Pseudomonadati</taxon>
        <taxon>Pseudomonadota</taxon>
        <taxon>Gammaproteobacteria</taxon>
        <taxon>Pseudomonadales</taxon>
        <taxon>Pseudomonadaceae</taxon>
        <taxon>Stutzerimonas</taxon>
    </lineage>
</organism>
<keyword evidence="4" id="KW-0808">Transferase</keyword>
<name>A0A365PWF1_9GAMM</name>
<dbReference type="InterPro" id="IPR036890">
    <property type="entry name" value="HATPase_C_sf"/>
</dbReference>
<evidence type="ECO:0000256" key="1">
    <source>
        <dbReference type="ARBA" id="ARBA00000085"/>
    </source>
</evidence>
<dbReference type="Proteomes" id="UP000683436">
    <property type="component" value="Chromosome"/>
</dbReference>
<evidence type="ECO:0000313" key="13">
    <source>
        <dbReference type="EMBL" id="RBA59825.1"/>
    </source>
</evidence>
<evidence type="ECO:0000259" key="8">
    <source>
        <dbReference type="PROSITE" id="PS50109"/>
    </source>
</evidence>
<dbReference type="InterPro" id="IPR035965">
    <property type="entry name" value="PAS-like_dom_sf"/>
</dbReference>
<evidence type="ECO:0000259" key="11">
    <source>
        <dbReference type="PROSITE" id="PS50113"/>
    </source>
</evidence>
<dbReference type="PROSITE" id="PS50112">
    <property type="entry name" value="PAS"/>
    <property type="match status" value="5"/>
</dbReference>
<feature type="domain" description="Histidine kinase" evidence="8">
    <location>
        <begin position="1216"/>
        <end position="1438"/>
    </location>
</feature>
<feature type="modified residue" description="4-aspartylphosphate" evidence="6">
    <location>
        <position position="1512"/>
    </location>
</feature>
<dbReference type="InterPro" id="IPR036097">
    <property type="entry name" value="HisK_dim/P_sf"/>
</dbReference>
<dbReference type="InterPro" id="IPR003018">
    <property type="entry name" value="GAF"/>
</dbReference>
<dbReference type="NCBIfam" id="TIGR00229">
    <property type="entry name" value="sensory_box"/>
    <property type="match status" value="4"/>
</dbReference>
<dbReference type="Gene3D" id="3.40.50.2300">
    <property type="match status" value="1"/>
</dbReference>
<dbReference type="Pfam" id="PF08448">
    <property type="entry name" value="PAS_4"/>
    <property type="match status" value="1"/>
</dbReference>
<dbReference type="SMART" id="SM00086">
    <property type="entry name" value="PAC"/>
    <property type="match status" value="5"/>
</dbReference>
<dbReference type="PROSITE" id="PS50110">
    <property type="entry name" value="RESPONSE_REGULATORY"/>
    <property type="match status" value="1"/>
</dbReference>
<feature type="coiled-coil region" evidence="7">
    <location>
        <begin position="1159"/>
        <end position="1186"/>
    </location>
</feature>
<dbReference type="Gene3D" id="1.10.287.130">
    <property type="match status" value="1"/>
</dbReference>
<evidence type="ECO:0000313" key="15">
    <source>
        <dbReference type="Proteomes" id="UP000683436"/>
    </source>
</evidence>
<evidence type="ECO:0000256" key="3">
    <source>
        <dbReference type="ARBA" id="ARBA00022553"/>
    </source>
</evidence>
<evidence type="ECO:0000313" key="12">
    <source>
        <dbReference type="EMBL" id="QWV18131.1"/>
    </source>
</evidence>
<dbReference type="InterPro" id="IPR013656">
    <property type="entry name" value="PAS_4"/>
</dbReference>
<dbReference type="InterPro" id="IPR005467">
    <property type="entry name" value="His_kinase_dom"/>
</dbReference>
<dbReference type="InterPro" id="IPR001610">
    <property type="entry name" value="PAC"/>
</dbReference>
<evidence type="ECO:0000256" key="6">
    <source>
        <dbReference type="PROSITE-ProRule" id="PRU00169"/>
    </source>
</evidence>
<dbReference type="InterPro" id="IPR029016">
    <property type="entry name" value="GAF-like_dom_sf"/>
</dbReference>
<gene>
    <name evidence="13" type="ORF">DQ403_07605</name>
    <name evidence="12" type="ORF">KQ248_05480</name>
</gene>
<dbReference type="SMART" id="SM00091">
    <property type="entry name" value="PAS"/>
    <property type="match status" value="5"/>
</dbReference>
<dbReference type="SUPFAM" id="SSF47384">
    <property type="entry name" value="Homodimeric domain of signal transducing histidine kinase"/>
    <property type="match status" value="1"/>
</dbReference>
<dbReference type="SUPFAM" id="SSF52172">
    <property type="entry name" value="CheY-like"/>
    <property type="match status" value="1"/>
</dbReference>
<feature type="domain" description="PAS" evidence="10">
    <location>
        <begin position="303"/>
        <end position="373"/>
    </location>
</feature>
<evidence type="ECO:0000259" key="10">
    <source>
        <dbReference type="PROSITE" id="PS50112"/>
    </source>
</evidence>
<evidence type="ECO:0000259" key="9">
    <source>
        <dbReference type="PROSITE" id="PS50110"/>
    </source>
</evidence>
<dbReference type="PRINTS" id="PR00344">
    <property type="entry name" value="BCTRLSENSOR"/>
</dbReference>
<dbReference type="InterPro" id="IPR003594">
    <property type="entry name" value="HATPase_dom"/>
</dbReference>
<accession>A0A365PWF1</accession>
<dbReference type="SUPFAM" id="SSF55785">
    <property type="entry name" value="PYP-like sensor domain (PAS domain)"/>
    <property type="match status" value="5"/>
</dbReference>
<dbReference type="InterPro" id="IPR000014">
    <property type="entry name" value="PAS"/>
</dbReference>
<feature type="domain" description="PAC" evidence="11">
    <location>
        <begin position="1112"/>
        <end position="1164"/>
    </location>
</feature>
<proteinExistence type="predicted"/>
<dbReference type="RefSeq" id="WP_128119858.1">
    <property type="nucleotide sequence ID" value="NZ_CP076683.1"/>
</dbReference>
<dbReference type="Pfam" id="PF00989">
    <property type="entry name" value="PAS"/>
    <property type="match status" value="2"/>
</dbReference>
<reference evidence="12 15" key="2">
    <citation type="submission" date="2021-06" db="EMBL/GenBank/DDBJ databases">
        <title>Microbial metabolic specificity influences pelagic lipid remineralization.</title>
        <authorList>
            <person name="Behrendt L."/>
            <person name="Hunter J.E."/>
            <person name="Alcolombri U."/>
            <person name="Smriga S."/>
            <person name="Mincer T."/>
            <person name="Lowenstein D.P."/>
            <person name="Peaudecerf F.J."/>
            <person name="Fernandez V.I."/>
            <person name="Fredricks H."/>
            <person name="Almblad H."/>
            <person name="Harrison J.J."/>
            <person name="Stocker R."/>
            <person name="Van Mooy B.A.S."/>
        </authorList>
    </citation>
    <scope>NUCLEOTIDE SEQUENCE [LARGE SCALE GENOMIC DNA]</scope>
    <source>
        <strain evidence="12 15">A252</strain>
    </source>
</reference>
<evidence type="ECO:0000256" key="7">
    <source>
        <dbReference type="SAM" id="Coils"/>
    </source>
</evidence>
<dbReference type="SMART" id="SM00065">
    <property type="entry name" value="GAF"/>
    <property type="match status" value="3"/>
</dbReference>
<dbReference type="CDD" id="cd00082">
    <property type="entry name" value="HisKA"/>
    <property type="match status" value="1"/>
</dbReference>
<dbReference type="CDD" id="cd18161">
    <property type="entry name" value="REC_hyHK_blue-like"/>
    <property type="match status" value="1"/>
</dbReference>
<dbReference type="GO" id="GO:0000155">
    <property type="term" value="F:phosphorelay sensor kinase activity"/>
    <property type="evidence" value="ECO:0007669"/>
    <property type="project" value="InterPro"/>
</dbReference>
<feature type="domain" description="PAC" evidence="11">
    <location>
        <begin position="376"/>
        <end position="428"/>
    </location>
</feature>
<feature type="domain" description="PAS" evidence="10">
    <location>
        <begin position="725"/>
        <end position="797"/>
    </location>
</feature>
<evidence type="ECO:0000313" key="14">
    <source>
        <dbReference type="Proteomes" id="UP000252554"/>
    </source>
</evidence>
<feature type="domain" description="PAS" evidence="10">
    <location>
        <begin position="429"/>
        <end position="470"/>
    </location>
</feature>
<dbReference type="InterPro" id="IPR001789">
    <property type="entry name" value="Sig_transdc_resp-reg_receiver"/>
</dbReference>
<dbReference type="Pfam" id="PF01590">
    <property type="entry name" value="GAF"/>
    <property type="match status" value="3"/>
</dbReference>
<dbReference type="InterPro" id="IPR004358">
    <property type="entry name" value="Sig_transdc_His_kin-like_C"/>
</dbReference>
<dbReference type="InterPro" id="IPR011006">
    <property type="entry name" value="CheY-like_superfamily"/>
</dbReference>
<dbReference type="SUPFAM" id="SSF55781">
    <property type="entry name" value="GAF domain-like"/>
    <property type="match status" value="3"/>
</dbReference>
<dbReference type="InterPro" id="IPR000700">
    <property type="entry name" value="PAS-assoc_C"/>
</dbReference>
<dbReference type="Proteomes" id="UP000252554">
    <property type="component" value="Unassembled WGS sequence"/>
</dbReference>
<dbReference type="FunFam" id="3.30.450.20:FF:000099">
    <property type="entry name" value="Sensory box sensor histidine kinase"/>
    <property type="match status" value="1"/>
</dbReference>
<feature type="domain" description="PAC" evidence="11">
    <location>
        <begin position="802"/>
        <end position="854"/>
    </location>
</feature>
<evidence type="ECO:0000256" key="4">
    <source>
        <dbReference type="ARBA" id="ARBA00022679"/>
    </source>
</evidence>
<feature type="domain" description="PAS" evidence="10">
    <location>
        <begin position="1039"/>
        <end position="1109"/>
    </location>
</feature>
<keyword evidence="7" id="KW-0175">Coiled coil</keyword>
<dbReference type="CDD" id="cd00130">
    <property type="entry name" value="PAS"/>
    <property type="match status" value="5"/>
</dbReference>
<feature type="domain" description="PAC" evidence="11">
    <location>
        <begin position="250"/>
        <end position="302"/>
    </location>
</feature>
<feature type="coiled-coil region" evidence="7">
    <location>
        <begin position="706"/>
        <end position="735"/>
    </location>
</feature>
<keyword evidence="5" id="KW-0418">Kinase</keyword>
<dbReference type="EMBL" id="QNTV01000004">
    <property type="protein sequence ID" value="RBA59825.1"/>
    <property type="molecule type" value="Genomic_DNA"/>
</dbReference>
<dbReference type="GO" id="GO:0006355">
    <property type="term" value="P:regulation of DNA-templated transcription"/>
    <property type="evidence" value="ECO:0007669"/>
    <property type="project" value="InterPro"/>
</dbReference>
<dbReference type="Pfam" id="PF00072">
    <property type="entry name" value="Response_reg"/>
    <property type="match status" value="1"/>
</dbReference>
<dbReference type="SUPFAM" id="SSF55874">
    <property type="entry name" value="ATPase domain of HSP90 chaperone/DNA topoisomerase II/histidine kinase"/>
    <property type="match status" value="1"/>
</dbReference>
<evidence type="ECO:0000256" key="2">
    <source>
        <dbReference type="ARBA" id="ARBA00012438"/>
    </source>
</evidence>
<dbReference type="Gene3D" id="3.30.450.40">
    <property type="match status" value="3"/>
</dbReference>
<dbReference type="Gene3D" id="3.30.450.20">
    <property type="entry name" value="PAS domain"/>
    <property type="match status" value="5"/>
</dbReference>
<dbReference type="InterPro" id="IPR013767">
    <property type="entry name" value="PAS_fold"/>
</dbReference>
<dbReference type="Pfam" id="PF02518">
    <property type="entry name" value="HATPase_c"/>
    <property type="match status" value="1"/>
</dbReference>
<dbReference type="Pfam" id="PF00512">
    <property type="entry name" value="HisKA"/>
    <property type="match status" value="1"/>
</dbReference>
<dbReference type="EC" id="2.7.13.3" evidence="2"/>
<dbReference type="PANTHER" id="PTHR43304:SF1">
    <property type="entry name" value="PAC DOMAIN-CONTAINING PROTEIN"/>
    <property type="match status" value="1"/>
</dbReference>
<evidence type="ECO:0000256" key="5">
    <source>
        <dbReference type="ARBA" id="ARBA00022777"/>
    </source>
</evidence>
<dbReference type="InterPro" id="IPR003661">
    <property type="entry name" value="HisK_dim/P_dom"/>
</dbReference>
<keyword evidence="15" id="KW-1185">Reference proteome</keyword>
<dbReference type="SMART" id="SM00448">
    <property type="entry name" value="REC"/>
    <property type="match status" value="1"/>
</dbReference>
<dbReference type="PANTHER" id="PTHR43304">
    <property type="entry name" value="PHYTOCHROME-LIKE PROTEIN CPH1"/>
    <property type="match status" value="1"/>
</dbReference>
<dbReference type="EMBL" id="CP076683">
    <property type="protein sequence ID" value="QWV18131.1"/>
    <property type="molecule type" value="Genomic_DNA"/>
</dbReference>
<sequence>MDTKIVAATDSRANVLKKKNTSNTWNEADRLAALARYRILDTPAEAAFDDLVLLAAELCTTPSAAIVFVDKDRQWVKASVNIEGGNRPRDEALCARAIGCSEPLVIEDLTNEPLANGMTGFYAAAVLRTADGLPLGTLCVLDSQPRQLSERQRAHLEALGRQVMALLELRRSREANERNRQIIDSAVDYAILTTDAQGLITSWNQGAERILGWQPHAAIGSHASRFYVEEDVASGVPEKEMATAARDGSAMNERWHVRKDGSRFWASGVQMPLKDDHGQHLGFVHILRDLTERLHEQAAVRQAEERYRALVDLSPQVIWQCDADGQLIFCNRYWCDFTGLSAEASAGMGWLSAVAPDHRDAILKQWRGALKSGQAGSFEVPLLAADGSQRWFQGSGAPVYDCDCQLLHWVLVAQDIHERRLAEIKRLESEAFTRSLLDAASEGFYSIDTKGLVTLCNEAFVKLLGFSSKEDVLGRQLHPAIHHSHPDGSPYPLEECPILRTATTGEPAHVEYELFYRADGTSLPVEYRVAPLYRDRVLHGAICTFTDISERTRGEAQQSYLLELSDRLQDSGSRIELADMMADRLAQLMGADCIYQGHVDERDGLIIDQHWPQGPSESRSASYTLGGCARTLRLRLSQGLIVPFEDLLDEADCHGNCGGLHEHLGYRSLLLAPLLEQSADCAFLLFGSRQPRRWSQADISLVREVAERIRAAADRARAREALLEAEQRVSLANEIAAIGVWEYDFEGNCLHWDSQLKALAGIAPNEPALTVDQFLARVHADDRHALLQAFRNALDGVGGGELNLEYRVYDERNDQFRWQTNRGRRLVDSDGKVRLLGTARDITAERNAALKLLRMNALLEEQIQERQITEQRQSVLMELGDLLRGQPDSITIVTAAVRALGTTLQVTRAAFLSIDPGGQYATVERYWSDGALGDYSERMCFADYGDFIYDLQHDELVVVEDVLHDPRTAAQAASLRLRRVQSLVCVPLHEQGALSAALILLQDRPRQWAEDDISFIREVADRAWTADERMRAETALRASEEQFRTLADNMSQFAWMADPAGHIYWYNKRWYDYTGTTLEAMRALGWRSVHHPDHHERVSASMKRAVAIGSIWEETFPLRGKSGQYRWFLARAVPIRDDFGQVTRWFGTNTDITAQVTAEEALRELNDNLERRVAERTRELAEINHLLHLEMGERERAEDTLRHAQKMEAIGQLTGGLAHDFNNMLTGVLGALDLIQRRVANGQANDLGRYVDAAASSANRAAALTHRLLAFARRQSLDPQPVNVNLLVESMEDMLRRTMAEHIEFDTRLQESPWLAYTDAHQLENALLNLVINARDAMSEGGRLIIQTGSVQINTPQPDGPEPGEYVTLSVADNGSGMPAEVVAKAFDPFFTTKPIGQGTGLGLSMVYGFVKQTGGHVRIDSTPGQGTLITLFLPRNRTQAAHIEEQSSKPVAVSGAQADETVLVVEDEAAVRMLVVEVLQELGYQVLEAVDGNSALPHLTGAQRIDLLVSDIGLPGISGRQLAEIARQHRPDLHVLFITGYAPNAQVRGEFLGPGMDMLAKPFSIDMLGAKVRQLIERSG</sequence>
<dbReference type="Pfam" id="PF08447">
    <property type="entry name" value="PAS_3"/>
    <property type="match status" value="2"/>
</dbReference>
<feature type="domain" description="PAS" evidence="10">
    <location>
        <begin position="175"/>
        <end position="248"/>
    </location>
</feature>